<dbReference type="InterPro" id="IPR011330">
    <property type="entry name" value="Glyco_hydro/deAcase_b/a-brl"/>
</dbReference>
<dbReference type="PANTHER" id="PTHR10587:SF137">
    <property type="entry name" value="4-DEOXY-4-FORMAMIDO-L-ARABINOSE-PHOSPHOUNDECAPRENOL DEFORMYLASE ARND-RELATED"/>
    <property type="match status" value="1"/>
</dbReference>
<dbReference type="InterPro" id="IPR002509">
    <property type="entry name" value="NODB_dom"/>
</dbReference>
<reference evidence="2 3" key="1">
    <citation type="journal article" date="2016" name="Genome Announc.">
        <title>Draft Genome Sequence of the Anaerobic Ammonium-Oxidizing Bacterium 'Candidatus Brocadia sp. 40'.</title>
        <authorList>
            <person name="Ali M."/>
            <person name="Haroon M.F."/>
            <person name="Narita Y."/>
            <person name="Zhang L."/>
            <person name="Rangel Shaw D."/>
            <person name="Okabe S."/>
            <person name="Saikaly P.E."/>
        </authorList>
    </citation>
    <scope>NUCLEOTIDE SEQUENCE [LARGE SCALE GENOMIC DNA]</scope>
    <source>
        <strain evidence="2 3">40</strain>
    </source>
</reference>
<dbReference type="Gene3D" id="3.20.20.370">
    <property type="entry name" value="Glycoside hydrolase/deacetylase"/>
    <property type="match status" value="1"/>
</dbReference>
<sequence>MDVTIKVGLRIDVDTLRGTLLGVPALCRLFNEHTVKASFFFSVGPDNMGRHLWRLLRPVFFWKMLRTRAASLYGWNIIFRGTFWPGPIIGKKLSSQIRLAARGGHEIGLHAWDHQAWQAHIDTMSEEDVRLVLRKGFDMLAGITGAPPTCSAVPGWKCTDGVLLAKAEFPFVYNSDCRGSSIFRPVVGGKTLLQPQIPVTLPTYDETIGRNGVTPANYNEFILSQVKPGGLNVLTIHAEAEGIACVTLFANFLKAAKKRDISFVPLGELLRDAGHIVSGRITKTTFPGREGWVSFQGDICNKEGLL</sequence>
<protein>
    <submittedName>
        <fullName evidence="2">4-deoxy-4-formamido-L-arabinose-phosphoundecaprenol deformylase</fullName>
    </submittedName>
</protein>
<keyword evidence="3" id="KW-1185">Reference proteome</keyword>
<accession>A0A1V6M2I5</accession>
<dbReference type="RefSeq" id="WP_070066248.1">
    <property type="nucleotide sequence ID" value="NZ_MJUW02000027.1"/>
</dbReference>
<evidence type="ECO:0000313" key="2">
    <source>
        <dbReference type="EMBL" id="OQD46577.1"/>
    </source>
</evidence>
<dbReference type="Proteomes" id="UP000242219">
    <property type="component" value="Unassembled WGS sequence"/>
</dbReference>
<dbReference type="CDD" id="cd10939">
    <property type="entry name" value="CE4_ArnD"/>
    <property type="match status" value="1"/>
</dbReference>
<organism evidence="2 3">
    <name type="scientific">Candidatus Brocadia sapporoensis</name>
    <dbReference type="NCBI Taxonomy" id="392547"/>
    <lineage>
        <taxon>Bacteria</taxon>
        <taxon>Pseudomonadati</taxon>
        <taxon>Planctomycetota</taxon>
        <taxon>Candidatus Brocadiia</taxon>
        <taxon>Candidatus Brocadiales</taxon>
        <taxon>Candidatus Brocadiaceae</taxon>
        <taxon>Candidatus Brocadia</taxon>
    </lineage>
</organism>
<dbReference type="GO" id="GO:0016810">
    <property type="term" value="F:hydrolase activity, acting on carbon-nitrogen (but not peptide) bonds"/>
    <property type="evidence" value="ECO:0007669"/>
    <property type="project" value="InterPro"/>
</dbReference>
<dbReference type="AlphaFoldDB" id="A0A1V6M2I5"/>
<evidence type="ECO:0000259" key="1">
    <source>
        <dbReference type="PROSITE" id="PS51677"/>
    </source>
</evidence>
<comment type="caution">
    <text evidence="2">The sequence shown here is derived from an EMBL/GenBank/DDBJ whole genome shotgun (WGS) entry which is preliminary data.</text>
</comment>
<dbReference type="InterPro" id="IPR050248">
    <property type="entry name" value="Polysacc_deacetylase_ArnD"/>
</dbReference>
<dbReference type="PANTHER" id="PTHR10587">
    <property type="entry name" value="GLYCOSYL TRANSFERASE-RELATED"/>
    <property type="match status" value="1"/>
</dbReference>
<dbReference type="SUPFAM" id="SSF88713">
    <property type="entry name" value="Glycoside hydrolase/deacetylase"/>
    <property type="match status" value="1"/>
</dbReference>
<dbReference type="GO" id="GO:0005975">
    <property type="term" value="P:carbohydrate metabolic process"/>
    <property type="evidence" value="ECO:0007669"/>
    <property type="project" value="InterPro"/>
</dbReference>
<feature type="domain" description="NodB homology" evidence="1">
    <location>
        <begin position="5"/>
        <end position="264"/>
    </location>
</feature>
<name>A0A1V6M2I5_9BACT</name>
<proteinExistence type="predicted"/>
<dbReference type="NCBIfam" id="NF011923">
    <property type="entry name" value="PRK15394.1"/>
    <property type="match status" value="1"/>
</dbReference>
<dbReference type="EMBL" id="MJUW02000027">
    <property type="protein sequence ID" value="OQD46577.1"/>
    <property type="molecule type" value="Genomic_DNA"/>
</dbReference>
<dbReference type="Pfam" id="PF01522">
    <property type="entry name" value="Polysacc_deac_1"/>
    <property type="match status" value="1"/>
</dbReference>
<evidence type="ECO:0000313" key="3">
    <source>
        <dbReference type="Proteomes" id="UP000242219"/>
    </source>
</evidence>
<gene>
    <name evidence="2" type="ORF">BIY37_02445</name>
</gene>
<dbReference type="PROSITE" id="PS51677">
    <property type="entry name" value="NODB"/>
    <property type="match status" value="1"/>
</dbReference>